<feature type="domain" description="TniQ" evidence="2">
    <location>
        <begin position="20"/>
        <end position="175"/>
    </location>
</feature>
<evidence type="ECO:0000313" key="4">
    <source>
        <dbReference type="Proteomes" id="UP000186819"/>
    </source>
</evidence>
<accession>A0A1N6UR90</accession>
<name>A0A1N6UR90_9RHOO</name>
<sequence length="427" mass="48167">MGPWLILWQNLMKLPNLPLRHPDETLYSLVARTRLMNGTQSDWETCAALFGPTPVRRIADIPVNFTYFCEATDGVYGSRAALVRDATAIPFFRSLGRLARDDSPNGGQRCQPQPPRNKDVQKPCGLAIISHGGIHNWRFCPACREEEISAHGVPYWHRQHQLPATLKCAKHGRNLVEGHPPKSTRDGRLWLPDAPTLVAQPVAVENEKGLTQSTILIRLAQLSGSVLVAPSWSSSAGRVITTIRHALGTRGLLTAAGRIRRDDFLLEVRRWFGPLARVPPFATLLGTTNLEQLVQALSYTRPIRTCSEILMLIDWLFGSWDTFLFHRDWQEVMETGTIGANAPAGCATVGHRNRRRQPEQTFDAARQAHRNTCVAFCRGQADASRTQFGRAHPKSYQWLRRNDAEWLNMQFPARVPQPRQEQLFVER</sequence>
<evidence type="ECO:0000256" key="1">
    <source>
        <dbReference type="SAM" id="MobiDB-lite"/>
    </source>
</evidence>
<dbReference type="Pfam" id="PF06527">
    <property type="entry name" value="TniQ"/>
    <property type="match status" value="1"/>
</dbReference>
<dbReference type="AlphaFoldDB" id="A0A1N6UR90"/>
<evidence type="ECO:0000259" key="2">
    <source>
        <dbReference type="Pfam" id="PF06527"/>
    </source>
</evidence>
<dbReference type="InterPro" id="IPR009492">
    <property type="entry name" value="TniQ"/>
</dbReference>
<proteinExistence type="predicted"/>
<organism evidence="3 4">
    <name type="scientific">Aromatoleum tolulyticum</name>
    <dbReference type="NCBI Taxonomy" id="34027"/>
    <lineage>
        <taxon>Bacteria</taxon>
        <taxon>Pseudomonadati</taxon>
        <taxon>Pseudomonadota</taxon>
        <taxon>Betaproteobacteria</taxon>
        <taxon>Rhodocyclales</taxon>
        <taxon>Rhodocyclaceae</taxon>
        <taxon>Aromatoleum</taxon>
    </lineage>
</organism>
<evidence type="ECO:0000313" key="3">
    <source>
        <dbReference type="EMBL" id="SIQ67991.1"/>
    </source>
</evidence>
<dbReference type="STRING" id="34027.SAMN05421829_1069"/>
<dbReference type="Proteomes" id="UP000186819">
    <property type="component" value="Unassembled WGS sequence"/>
</dbReference>
<dbReference type="OrthoDB" id="470139at2"/>
<gene>
    <name evidence="3" type="ORF">SAMN05421829_1069</name>
</gene>
<dbReference type="EMBL" id="FTMD01000006">
    <property type="protein sequence ID" value="SIQ67991.1"/>
    <property type="molecule type" value="Genomic_DNA"/>
</dbReference>
<protein>
    <submittedName>
        <fullName evidence="3">TniQ protein</fullName>
    </submittedName>
</protein>
<feature type="region of interest" description="Disordered" evidence="1">
    <location>
        <begin position="99"/>
        <end position="121"/>
    </location>
</feature>
<keyword evidence="4" id="KW-1185">Reference proteome</keyword>
<reference evidence="4" key="1">
    <citation type="submission" date="2017-01" db="EMBL/GenBank/DDBJ databases">
        <authorList>
            <person name="Varghese N."/>
            <person name="Submissions S."/>
        </authorList>
    </citation>
    <scope>NUCLEOTIDE SEQUENCE [LARGE SCALE GENOMIC DNA]</scope>
    <source>
        <strain evidence="4">ATCC 51758</strain>
    </source>
</reference>